<sequence>MDFWFSVVMIFLEATRIFIRNDAFISRWLFGSTRALKWGSFNFPRLSDAPKEANRFAVIIGACINVVPVFRPKIVVGILKVALLVTSTQLIPRLRDHARNFIYAVFATAACGSIIFLGIIAEFGVLRRFRNIPSPVIGFWAFILLWALVAWILQPLSQWIFNRLPILKQPQALVKFKGVVAVALLCLPSSQAAFASHHKYYFSITLVAVPLLILTTTPEDLEGEDSSCVFTLQMVDIILITLFFWSVMFPFPGMSLSTSFCILFPALAAVLVGNLQVPVASLQILLSIMRLRSLLGHHHHEYRPLPQDASPNFVPSIVVLYMLELCQGSSYIMAIILGLFSLPSRRSLVRMLEFPVEWGAEAIDLYYHQAYHARAEKGLFPLDTPNSVDSFAVESLCCTSREMQIVGLCILHHFLQGRDCKSREKLIKEITTTSKKAVFTLVDMLGSTGARDEDIRLLAARVINKLSGSLKISQFPGMVKLLISSLLDDAENQQEPVPDRRVSENNNGGNVESIFLGLSILEELAYDPDNCAAIIKDGINNGGKIGAPFLLHSLERILHLEDSQQELWEPVMRIIAMLALDGAARHEIVSTKAIVGKLMQAFVRPDNDAIPRGRGNIDRSLRKAAGRALANLTIMSTDNCWAILFADKDHNLIKNLINMLEDEYYICVAANLLHNLCANSRDKLMDIDFGANVHMESALQKVLQIIRTKEGKQLEAALCVASQICHVTSEYLFQMLESDTEAAAAAELVEKLVDTLNSNREPSPEYPRIRRVLVEVIISIVELCPGYRKIFREKGVKDALDMVKGTPSRFEKYRVFLDEKRVMAESIPMRALVDKAKWIIHQSNSINPGCSTCQPRMSLQGLSRPSTSIYMH</sequence>
<comment type="caution">
    <text evidence="2">The sequence shown here is derived from an EMBL/GenBank/DDBJ whole genome shotgun (WGS) entry which is preliminary data.</text>
</comment>
<name>A0A8T0R7P6_PANVG</name>
<keyword evidence="3" id="KW-1185">Reference proteome</keyword>
<dbReference type="InterPro" id="IPR011989">
    <property type="entry name" value="ARM-like"/>
</dbReference>
<feature type="transmembrane region" description="Helical" evidence="1">
    <location>
        <begin position="132"/>
        <end position="153"/>
    </location>
</feature>
<feature type="transmembrane region" description="Helical" evidence="1">
    <location>
        <begin position="229"/>
        <end position="248"/>
    </location>
</feature>
<evidence type="ECO:0000256" key="1">
    <source>
        <dbReference type="SAM" id="Phobius"/>
    </source>
</evidence>
<evidence type="ECO:0000313" key="3">
    <source>
        <dbReference type="Proteomes" id="UP000823388"/>
    </source>
</evidence>
<protein>
    <submittedName>
        <fullName evidence="2">Uncharacterized protein</fullName>
    </submittedName>
</protein>
<evidence type="ECO:0000313" key="2">
    <source>
        <dbReference type="EMBL" id="KAG2581574.1"/>
    </source>
</evidence>
<dbReference type="PANTHER" id="PTHR33115:SF43">
    <property type="entry name" value="BLE2 PROTEIN"/>
    <property type="match status" value="1"/>
</dbReference>
<dbReference type="Gene3D" id="1.25.10.10">
    <property type="entry name" value="Leucine-rich Repeat Variant"/>
    <property type="match status" value="2"/>
</dbReference>
<keyword evidence="1" id="KW-0472">Membrane</keyword>
<feature type="transmembrane region" description="Helical" evidence="1">
    <location>
        <begin position="101"/>
        <end position="126"/>
    </location>
</feature>
<reference evidence="2" key="1">
    <citation type="submission" date="2020-05" db="EMBL/GenBank/DDBJ databases">
        <title>WGS assembly of Panicum virgatum.</title>
        <authorList>
            <person name="Lovell J.T."/>
            <person name="Jenkins J."/>
            <person name="Shu S."/>
            <person name="Juenger T.E."/>
            <person name="Schmutz J."/>
        </authorList>
    </citation>
    <scope>NUCLEOTIDE SEQUENCE</scope>
    <source>
        <strain evidence="2">AP13</strain>
    </source>
</reference>
<dbReference type="PANTHER" id="PTHR33115">
    <property type="entry name" value="ARM REPEAT SUPERFAMILY PROTEIN"/>
    <property type="match status" value="1"/>
</dbReference>
<organism evidence="2 3">
    <name type="scientific">Panicum virgatum</name>
    <name type="common">Blackwell switchgrass</name>
    <dbReference type="NCBI Taxonomy" id="38727"/>
    <lineage>
        <taxon>Eukaryota</taxon>
        <taxon>Viridiplantae</taxon>
        <taxon>Streptophyta</taxon>
        <taxon>Embryophyta</taxon>
        <taxon>Tracheophyta</taxon>
        <taxon>Spermatophyta</taxon>
        <taxon>Magnoliopsida</taxon>
        <taxon>Liliopsida</taxon>
        <taxon>Poales</taxon>
        <taxon>Poaceae</taxon>
        <taxon>PACMAD clade</taxon>
        <taxon>Panicoideae</taxon>
        <taxon>Panicodae</taxon>
        <taxon>Paniceae</taxon>
        <taxon>Panicinae</taxon>
        <taxon>Panicum</taxon>
        <taxon>Panicum sect. Hiantes</taxon>
    </lineage>
</organism>
<feature type="transmembrane region" description="Helical" evidence="1">
    <location>
        <begin position="200"/>
        <end position="217"/>
    </location>
</feature>
<keyword evidence="1" id="KW-0812">Transmembrane</keyword>
<keyword evidence="1" id="KW-1133">Transmembrane helix</keyword>
<dbReference type="EMBL" id="CM029047">
    <property type="protein sequence ID" value="KAG2581574.1"/>
    <property type="molecule type" value="Genomic_DNA"/>
</dbReference>
<dbReference type="SUPFAM" id="SSF48371">
    <property type="entry name" value="ARM repeat"/>
    <property type="match status" value="1"/>
</dbReference>
<dbReference type="InterPro" id="IPR016024">
    <property type="entry name" value="ARM-type_fold"/>
</dbReference>
<dbReference type="Proteomes" id="UP000823388">
    <property type="component" value="Chromosome 6K"/>
</dbReference>
<accession>A0A8T0R7P6</accession>
<proteinExistence type="predicted"/>
<dbReference type="AlphaFoldDB" id="A0A8T0R7P6"/>
<gene>
    <name evidence="2" type="ORF">PVAP13_6KG057100</name>
</gene>
<feature type="transmembrane region" description="Helical" evidence="1">
    <location>
        <begin position="254"/>
        <end position="272"/>
    </location>
</feature>